<reference evidence="10 11" key="1">
    <citation type="submission" date="2020-11" db="EMBL/GenBank/DDBJ databases">
        <authorList>
            <person name="Wallbank WR R."/>
            <person name="Pardo Diaz C."/>
            <person name="Kozak K."/>
            <person name="Martin S."/>
            <person name="Jiggins C."/>
            <person name="Moest M."/>
            <person name="Warren A I."/>
            <person name="Generalovic N T."/>
            <person name="Byers J.R.P. K."/>
            <person name="Montejo-Kovacevich G."/>
            <person name="Yen C E."/>
        </authorList>
    </citation>
    <scope>NUCLEOTIDE SEQUENCE [LARGE SCALE GENOMIC DNA]</scope>
</reference>
<gene>
    <name evidence="10" type="ORF">HERILL_LOCUS9496</name>
</gene>
<protein>
    <recommendedName>
        <fullName evidence="2">Regulatory protein zeste</fullName>
    </recommendedName>
</protein>
<dbReference type="InterPro" id="IPR028002">
    <property type="entry name" value="Myb_DNA-bind_5"/>
</dbReference>
<feature type="region of interest" description="Disordered" evidence="8">
    <location>
        <begin position="194"/>
        <end position="221"/>
    </location>
</feature>
<comment type="subunit">
    <text evidence="1">Self-associates forming complexes of several hundred monomers.</text>
</comment>
<evidence type="ECO:0000256" key="4">
    <source>
        <dbReference type="ARBA" id="ARBA00023125"/>
    </source>
</evidence>
<evidence type="ECO:0000256" key="7">
    <source>
        <dbReference type="SAM" id="Coils"/>
    </source>
</evidence>
<accession>A0A7R8YVD9</accession>
<evidence type="ECO:0000256" key="1">
    <source>
        <dbReference type="ARBA" id="ARBA00011764"/>
    </source>
</evidence>
<organism evidence="10 11">
    <name type="scientific">Hermetia illucens</name>
    <name type="common">Black soldier fly</name>
    <dbReference type="NCBI Taxonomy" id="343691"/>
    <lineage>
        <taxon>Eukaryota</taxon>
        <taxon>Metazoa</taxon>
        <taxon>Ecdysozoa</taxon>
        <taxon>Arthropoda</taxon>
        <taxon>Hexapoda</taxon>
        <taxon>Insecta</taxon>
        <taxon>Pterygota</taxon>
        <taxon>Neoptera</taxon>
        <taxon>Endopterygota</taxon>
        <taxon>Diptera</taxon>
        <taxon>Brachycera</taxon>
        <taxon>Stratiomyomorpha</taxon>
        <taxon>Stratiomyidae</taxon>
        <taxon>Hermetiinae</taxon>
        <taxon>Hermetia</taxon>
    </lineage>
</organism>
<evidence type="ECO:0000256" key="3">
    <source>
        <dbReference type="ARBA" id="ARBA00023015"/>
    </source>
</evidence>
<evidence type="ECO:0000256" key="5">
    <source>
        <dbReference type="ARBA" id="ARBA00023163"/>
    </source>
</evidence>
<dbReference type="InParanoid" id="A0A7R8YVD9"/>
<evidence type="ECO:0000313" key="11">
    <source>
        <dbReference type="Proteomes" id="UP000594454"/>
    </source>
</evidence>
<keyword evidence="3" id="KW-0805">Transcription regulation</keyword>
<dbReference type="GO" id="GO:0003677">
    <property type="term" value="F:DNA binding"/>
    <property type="evidence" value="ECO:0007669"/>
    <property type="project" value="UniProtKB-KW"/>
</dbReference>
<dbReference type="OrthoDB" id="7791603at2759"/>
<dbReference type="EMBL" id="LR899012">
    <property type="protein sequence ID" value="CAD7086747.1"/>
    <property type="molecule type" value="Genomic_DNA"/>
</dbReference>
<keyword evidence="7" id="KW-0175">Coiled coil</keyword>
<dbReference type="AlphaFoldDB" id="A0A7R8YVD9"/>
<dbReference type="Proteomes" id="UP000594454">
    <property type="component" value="Chromosome 4"/>
</dbReference>
<dbReference type="Pfam" id="PF13873">
    <property type="entry name" value="Myb_DNA-bind_5"/>
    <property type="match status" value="1"/>
</dbReference>
<comment type="function">
    <text evidence="6">Involved in transvection phenomena (= synapsis-dependent gene expression), where the synaptic pairing of chromosomes carrying genes with which zeste interacts influences the expression of these genes. Zeste binds to DNA and stimulates transcription from a nearby promoter.</text>
</comment>
<evidence type="ECO:0000256" key="8">
    <source>
        <dbReference type="SAM" id="MobiDB-lite"/>
    </source>
</evidence>
<keyword evidence="4" id="KW-0238">DNA-binding</keyword>
<feature type="compositionally biased region" description="Acidic residues" evidence="8">
    <location>
        <begin position="208"/>
        <end position="218"/>
    </location>
</feature>
<keyword evidence="11" id="KW-1185">Reference proteome</keyword>
<feature type="coiled-coil region" evidence="7">
    <location>
        <begin position="284"/>
        <end position="318"/>
    </location>
</feature>
<dbReference type="FunCoup" id="A0A7R8YVD9">
    <property type="interactions" value="235"/>
</dbReference>
<evidence type="ECO:0000259" key="9">
    <source>
        <dbReference type="Pfam" id="PF13873"/>
    </source>
</evidence>
<evidence type="ECO:0000256" key="2">
    <source>
        <dbReference type="ARBA" id="ARBA00016807"/>
    </source>
</evidence>
<name>A0A7R8YVD9_HERIL</name>
<evidence type="ECO:0000313" key="10">
    <source>
        <dbReference type="EMBL" id="CAD7086747.1"/>
    </source>
</evidence>
<evidence type="ECO:0000256" key="6">
    <source>
        <dbReference type="ARBA" id="ARBA00025466"/>
    </source>
</evidence>
<keyword evidence="5" id="KW-0804">Transcription</keyword>
<proteinExistence type="predicted"/>
<feature type="domain" description="Myb/SANT-like DNA-binding" evidence="9">
    <location>
        <begin position="15"/>
        <end position="88"/>
    </location>
</feature>
<sequence length="341" mass="40037">MTLTAAEKEKAAIARYTQEEKDVLFALFKEYEEVIDIKQRKKSRRKTMEVRQCWQEILNSYNDDPRITTRRNLKQLQKFWLNARLRKRFPFSGRRNSPTQSTIVQKDVYTISTSTPEPQLRPINPSLPSNRVKYEIQFVDSTISPGNLPGKDPNKHESQISIETLSTDNLSLNDLLEFKTENQTTEIMQIQAISDNNNEDQDIHNEDVDGDDMEEDGPGDNQVFYENEVSEDENEENLSVPHRQEDIPKGSQQLHHEIGTNTNLPSEQIVMRQPLDERIKVFRIREAEFKCKEQQLRYEKQKVELAKSEEELRYMKEMHHLQLEEMRIKLKLLKDSGGQSK</sequence>